<dbReference type="Pfam" id="PF08448">
    <property type="entry name" value="PAS_4"/>
    <property type="match status" value="1"/>
</dbReference>
<dbReference type="Pfam" id="PF02518">
    <property type="entry name" value="HATPase_c"/>
    <property type="match status" value="1"/>
</dbReference>
<feature type="domain" description="Histidine kinase" evidence="6">
    <location>
        <begin position="300"/>
        <end position="518"/>
    </location>
</feature>
<feature type="region of interest" description="Disordered" evidence="5">
    <location>
        <begin position="1"/>
        <end position="30"/>
    </location>
</feature>
<dbReference type="InterPro" id="IPR003594">
    <property type="entry name" value="HATPase_dom"/>
</dbReference>
<feature type="modified residue" description="4-aspartylphosphate" evidence="4">
    <location>
        <position position="87"/>
    </location>
</feature>
<protein>
    <recommendedName>
        <fullName evidence="2">histidine kinase</fullName>
        <ecNumber evidence="2">2.7.13.3</ecNumber>
    </recommendedName>
</protein>
<reference evidence="10" key="1">
    <citation type="submission" date="2016-10" db="EMBL/GenBank/DDBJ databases">
        <authorList>
            <person name="Varghese N."/>
            <person name="Submissions S."/>
        </authorList>
    </citation>
    <scope>NUCLEOTIDE SEQUENCE [LARGE SCALE GENOMIC DNA]</scope>
    <source>
        <strain evidence="10">BL36</strain>
    </source>
</reference>
<comment type="catalytic activity">
    <reaction evidence="1">
        <text>ATP + protein L-histidine = ADP + protein N-phospho-L-histidine.</text>
        <dbReference type="EC" id="2.7.13.3"/>
    </reaction>
</comment>
<dbReference type="PRINTS" id="PR00344">
    <property type="entry name" value="BCTRLSENSOR"/>
</dbReference>
<keyword evidence="3 4" id="KW-0597">Phosphoprotein</keyword>
<dbReference type="AlphaFoldDB" id="A0A1I4IQ44"/>
<dbReference type="SUPFAM" id="SSF55874">
    <property type="entry name" value="ATPase domain of HSP90 chaperone/DNA topoisomerase II/histidine kinase"/>
    <property type="match status" value="1"/>
</dbReference>
<organism evidence="9 10">
    <name type="scientific">Methylobacterium pseudosasicola</name>
    <dbReference type="NCBI Taxonomy" id="582667"/>
    <lineage>
        <taxon>Bacteria</taxon>
        <taxon>Pseudomonadati</taxon>
        <taxon>Pseudomonadota</taxon>
        <taxon>Alphaproteobacteria</taxon>
        <taxon>Hyphomicrobiales</taxon>
        <taxon>Methylobacteriaceae</taxon>
        <taxon>Methylobacterium</taxon>
    </lineage>
</organism>
<accession>A0A1I4IQ44</accession>
<evidence type="ECO:0000256" key="1">
    <source>
        <dbReference type="ARBA" id="ARBA00000085"/>
    </source>
</evidence>
<evidence type="ECO:0000259" key="8">
    <source>
        <dbReference type="PROSITE" id="PS50113"/>
    </source>
</evidence>
<dbReference type="Pfam" id="PF00512">
    <property type="entry name" value="HisKA"/>
    <property type="match status" value="1"/>
</dbReference>
<feature type="domain" description="Response regulatory" evidence="7">
    <location>
        <begin position="539"/>
        <end position="648"/>
    </location>
</feature>
<keyword evidence="10" id="KW-1185">Reference proteome</keyword>
<evidence type="ECO:0000256" key="5">
    <source>
        <dbReference type="SAM" id="MobiDB-lite"/>
    </source>
</evidence>
<dbReference type="InterPro" id="IPR013656">
    <property type="entry name" value="PAS_4"/>
</dbReference>
<dbReference type="CDD" id="cd00082">
    <property type="entry name" value="HisKA"/>
    <property type="match status" value="1"/>
</dbReference>
<dbReference type="InterPro" id="IPR005467">
    <property type="entry name" value="His_kinase_dom"/>
</dbReference>
<dbReference type="Gene3D" id="3.30.565.10">
    <property type="entry name" value="Histidine kinase-like ATPase, C-terminal domain"/>
    <property type="match status" value="1"/>
</dbReference>
<dbReference type="InterPro" id="IPR036890">
    <property type="entry name" value="HATPase_C_sf"/>
</dbReference>
<dbReference type="Proteomes" id="UP000199048">
    <property type="component" value="Unassembled WGS sequence"/>
</dbReference>
<evidence type="ECO:0000259" key="6">
    <source>
        <dbReference type="PROSITE" id="PS50109"/>
    </source>
</evidence>
<dbReference type="Gene3D" id="1.10.287.130">
    <property type="match status" value="1"/>
</dbReference>
<dbReference type="SUPFAM" id="SSF52172">
    <property type="entry name" value="CheY-like"/>
    <property type="match status" value="2"/>
</dbReference>
<dbReference type="EC" id="2.7.13.3" evidence="2"/>
<dbReference type="GO" id="GO:0000155">
    <property type="term" value="F:phosphorelay sensor kinase activity"/>
    <property type="evidence" value="ECO:0007669"/>
    <property type="project" value="InterPro"/>
</dbReference>
<dbReference type="InterPro" id="IPR004358">
    <property type="entry name" value="Sig_transdc_His_kin-like_C"/>
</dbReference>
<sequence>MSDGTSGRGISAVLDTGSVTDTHSQNGSRAGYDGPIGTILAVDDEPDILIALEDLFEDSYRVLTTSNPNEALEILHAEPDIAVVLSDQRMPGLTGDALLAEARAFHDAQAILLTGYADITAVIAALNRGGIVGYVTKPWDASLLRSTVRQAFERHRLGRDLATERALLRGLLDHAQDAISFKDADGRFVRLNARKATLLGRDVFSCLGQREGDLLGAKGGAVAEADAAAIRSGTVAESLTSEGPVGAELWSHVTRVPIRDAGGAVSHLAVIERDVTEQRTLEARLRQSDKMQALGTLAGGIAHDFNNLLTAILGSLELAAPKVAEQPRVQRLIENARGAAERGASLTKRLLSFSRAHDLQARATDVNALITGMSDLFGRSLGGLVSVRTDLTEGLPAVQVDPDQLELAVLNLCINARDAMPEGGTITVATRRLDIAADPEIADGSYLGVSVTDEGTGIPDEILRRVCEPFFTTKAVGQGTGLGLAMVFGLAQQSKGRLAIESEVGRGTRVELALPFAAEAPEQAARDAGAAPVAARSARILVVDDDPQVRHVTASFLTGFGHQATEAGDGEAALQSFVPGHFDLIVADLAMPGMSGIELAAAIRDRDPTLPVLILTGHAEAMQIPDDLPVLTKPFRSADLASRVSELLDGAAAS</sequence>
<dbReference type="Pfam" id="PF00072">
    <property type="entry name" value="Response_reg"/>
    <property type="match status" value="2"/>
</dbReference>
<feature type="domain" description="Response regulatory" evidence="7">
    <location>
        <begin position="38"/>
        <end position="152"/>
    </location>
</feature>
<evidence type="ECO:0000259" key="7">
    <source>
        <dbReference type="PROSITE" id="PS50110"/>
    </source>
</evidence>
<dbReference type="RefSeq" id="WP_244537070.1">
    <property type="nucleotide sequence ID" value="NZ_FOTK01000006.1"/>
</dbReference>
<proteinExistence type="predicted"/>
<dbReference type="InterPro" id="IPR001789">
    <property type="entry name" value="Sig_transdc_resp-reg_receiver"/>
</dbReference>
<dbReference type="InterPro" id="IPR000014">
    <property type="entry name" value="PAS"/>
</dbReference>
<dbReference type="PROSITE" id="PS50109">
    <property type="entry name" value="HIS_KIN"/>
    <property type="match status" value="1"/>
</dbReference>
<dbReference type="SUPFAM" id="SSF55785">
    <property type="entry name" value="PYP-like sensor domain (PAS domain)"/>
    <property type="match status" value="1"/>
</dbReference>
<gene>
    <name evidence="9" type="ORF">SAMN05192568_1006264</name>
</gene>
<dbReference type="PROSITE" id="PS50113">
    <property type="entry name" value="PAC"/>
    <property type="match status" value="1"/>
</dbReference>
<dbReference type="PROSITE" id="PS50110">
    <property type="entry name" value="RESPONSE_REGULATORY"/>
    <property type="match status" value="2"/>
</dbReference>
<evidence type="ECO:0000256" key="3">
    <source>
        <dbReference type="ARBA" id="ARBA00022553"/>
    </source>
</evidence>
<dbReference type="InterPro" id="IPR003661">
    <property type="entry name" value="HisK_dim/P_dom"/>
</dbReference>
<evidence type="ECO:0000256" key="2">
    <source>
        <dbReference type="ARBA" id="ARBA00012438"/>
    </source>
</evidence>
<dbReference type="InterPro" id="IPR036097">
    <property type="entry name" value="HisK_dim/P_sf"/>
</dbReference>
<dbReference type="SUPFAM" id="SSF47384">
    <property type="entry name" value="Homodimeric domain of signal transducing histidine kinase"/>
    <property type="match status" value="1"/>
</dbReference>
<dbReference type="InterPro" id="IPR011006">
    <property type="entry name" value="CheY-like_superfamily"/>
</dbReference>
<dbReference type="PANTHER" id="PTHR43065:SF42">
    <property type="entry name" value="TWO-COMPONENT SENSOR PPRA"/>
    <property type="match status" value="1"/>
</dbReference>
<feature type="compositionally biased region" description="Polar residues" evidence="5">
    <location>
        <begin position="17"/>
        <end position="28"/>
    </location>
</feature>
<feature type="domain" description="PAC" evidence="8">
    <location>
        <begin position="234"/>
        <end position="287"/>
    </location>
</feature>
<name>A0A1I4IQ44_9HYPH</name>
<dbReference type="InterPro" id="IPR000700">
    <property type="entry name" value="PAS-assoc_C"/>
</dbReference>
<dbReference type="NCBIfam" id="TIGR00229">
    <property type="entry name" value="sensory_box"/>
    <property type="match status" value="1"/>
</dbReference>
<evidence type="ECO:0000256" key="4">
    <source>
        <dbReference type="PROSITE-ProRule" id="PRU00169"/>
    </source>
</evidence>
<dbReference type="STRING" id="582667.SAMN05192568_1006264"/>
<dbReference type="SMART" id="SM00388">
    <property type="entry name" value="HisKA"/>
    <property type="match status" value="1"/>
</dbReference>
<dbReference type="CDD" id="cd17569">
    <property type="entry name" value="REC_HupR-like"/>
    <property type="match status" value="1"/>
</dbReference>
<dbReference type="Gene3D" id="3.40.50.2300">
    <property type="match status" value="2"/>
</dbReference>
<dbReference type="SMART" id="SM00448">
    <property type="entry name" value="REC"/>
    <property type="match status" value="2"/>
</dbReference>
<dbReference type="InterPro" id="IPR035965">
    <property type="entry name" value="PAS-like_dom_sf"/>
</dbReference>
<feature type="modified residue" description="4-aspartylphosphate" evidence="4">
    <location>
        <position position="588"/>
    </location>
</feature>
<dbReference type="CDD" id="cd00156">
    <property type="entry name" value="REC"/>
    <property type="match status" value="1"/>
</dbReference>
<dbReference type="Gene3D" id="3.30.450.20">
    <property type="entry name" value="PAS domain"/>
    <property type="match status" value="1"/>
</dbReference>
<dbReference type="SMART" id="SM00387">
    <property type="entry name" value="HATPase_c"/>
    <property type="match status" value="1"/>
</dbReference>
<evidence type="ECO:0000313" key="10">
    <source>
        <dbReference type="Proteomes" id="UP000199048"/>
    </source>
</evidence>
<evidence type="ECO:0000313" key="9">
    <source>
        <dbReference type="EMBL" id="SFL56430.1"/>
    </source>
</evidence>
<dbReference type="PANTHER" id="PTHR43065">
    <property type="entry name" value="SENSOR HISTIDINE KINASE"/>
    <property type="match status" value="1"/>
</dbReference>
<dbReference type="EMBL" id="FOTK01000006">
    <property type="protein sequence ID" value="SFL56430.1"/>
    <property type="molecule type" value="Genomic_DNA"/>
</dbReference>